<dbReference type="GO" id="GO:0090730">
    <property type="term" value="C:Las1 complex"/>
    <property type="evidence" value="ECO:0007669"/>
    <property type="project" value="InterPro"/>
</dbReference>
<evidence type="ECO:0008006" key="4">
    <source>
        <dbReference type="Google" id="ProtNLM"/>
    </source>
</evidence>
<name>W3WS69_PESFW</name>
<dbReference type="AlphaFoldDB" id="W3WS69"/>
<feature type="region of interest" description="Disordered" evidence="1">
    <location>
        <begin position="291"/>
        <end position="340"/>
    </location>
</feature>
<feature type="compositionally biased region" description="Basic and acidic residues" evidence="1">
    <location>
        <begin position="291"/>
        <end position="302"/>
    </location>
</feature>
<dbReference type="OMA" id="GEWKAKP"/>
<evidence type="ECO:0000313" key="3">
    <source>
        <dbReference type="Proteomes" id="UP000030651"/>
    </source>
</evidence>
<dbReference type="OrthoDB" id="10263222at2759"/>
<dbReference type="HOGENOM" id="CLU_019519_1_0_1"/>
<dbReference type="Pfam" id="PF04031">
    <property type="entry name" value="Las1"/>
    <property type="match status" value="1"/>
</dbReference>
<dbReference type="Proteomes" id="UP000030651">
    <property type="component" value="Unassembled WGS sequence"/>
</dbReference>
<dbReference type="GO" id="GO:0000470">
    <property type="term" value="P:maturation of LSU-rRNA"/>
    <property type="evidence" value="ECO:0007669"/>
    <property type="project" value="TreeGrafter"/>
</dbReference>
<dbReference type="eggNOG" id="KOG2425">
    <property type="taxonomic scope" value="Eukaryota"/>
</dbReference>
<organism evidence="2 3">
    <name type="scientific">Pestalotiopsis fici (strain W106-1 / CGMCC3.15140)</name>
    <dbReference type="NCBI Taxonomy" id="1229662"/>
    <lineage>
        <taxon>Eukaryota</taxon>
        <taxon>Fungi</taxon>
        <taxon>Dikarya</taxon>
        <taxon>Ascomycota</taxon>
        <taxon>Pezizomycotina</taxon>
        <taxon>Sordariomycetes</taxon>
        <taxon>Xylariomycetidae</taxon>
        <taxon>Amphisphaeriales</taxon>
        <taxon>Sporocadaceae</taxon>
        <taxon>Pestalotiopsis</taxon>
    </lineage>
</organism>
<gene>
    <name evidence="2" type="ORF">PFICI_12082</name>
</gene>
<dbReference type="STRING" id="1229662.W3WS69"/>
<dbReference type="GO" id="GO:0030687">
    <property type="term" value="C:preribosome, large subunit precursor"/>
    <property type="evidence" value="ECO:0007669"/>
    <property type="project" value="TreeGrafter"/>
</dbReference>
<dbReference type="RefSeq" id="XP_007838854.1">
    <property type="nucleotide sequence ID" value="XM_007840663.1"/>
</dbReference>
<reference evidence="3" key="1">
    <citation type="journal article" date="2015" name="BMC Genomics">
        <title>Genomic and transcriptomic analysis of the endophytic fungus Pestalotiopsis fici reveals its lifestyle and high potential for synthesis of natural products.</title>
        <authorList>
            <person name="Wang X."/>
            <person name="Zhang X."/>
            <person name="Liu L."/>
            <person name="Xiang M."/>
            <person name="Wang W."/>
            <person name="Sun X."/>
            <person name="Che Y."/>
            <person name="Guo L."/>
            <person name="Liu G."/>
            <person name="Guo L."/>
            <person name="Wang C."/>
            <person name="Yin W.B."/>
            <person name="Stadler M."/>
            <person name="Zhang X."/>
            <person name="Liu X."/>
        </authorList>
    </citation>
    <scope>NUCLEOTIDE SEQUENCE [LARGE SCALE GENOMIC DNA]</scope>
    <source>
        <strain evidence="3">W106-1 / CGMCC3.15140</strain>
    </source>
</reference>
<dbReference type="GeneID" id="19277095"/>
<accession>W3WS69</accession>
<dbReference type="GO" id="GO:0004519">
    <property type="term" value="F:endonuclease activity"/>
    <property type="evidence" value="ECO:0007669"/>
    <property type="project" value="InterPro"/>
</dbReference>
<sequence>MVQYIHTPWRDRAELLKVRHQFYPAPPNANTIASVKGSSGTTSLPGTTTIVSFTVENAKTRTETDQRRQAVSRVAMWVQRGSCPHMVESTGLLMAAVLDDLLVHEARSASSGGLGAGSTSAVRLAYSAAFSRFVTGLLDSHQDKQMKQSMYSIAKTIGLPATFVELRHQCTHEQLPSLLKLRSAAQKSLIWIWDYYWRHLSDDDFDSGAGSGGNTAADHVKGGTSCSDVVSAYLLADDVGKKGLEKRLHQWDESTLLRTLDELGESAEDPRLLLRSLQFSQEILDGKLEKLSSAKDKNEQQHVDAPQQDVMETQKPKAVPQRKGWSRYEGTWKPKPIGIV</sequence>
<dbReference type="KEGG" id="pfy:PFICI_12082"/>
<dbReference type="InParanoid" id="W3WS69"/>
<dbReference type="PANTHER" id="PTHR15002">
    <property type="entry name" value="RIBOSOMAL BIOGENESIS PROTEIN LAS1L"/>
    <property type="match status" value="1"/>
</dbReference>
<dbReference type="GO" id="GO:0000460">
    <property type="term" value="P:maturation of 5.8S rRNA"/>
    <property type="evidence" value="ECO:0007669"/>
    <property type="project" value="TreeGrafter"/>
</dbReference>
<proteinExistence type="predicted"/>
<dbReference type="PANTHER" id="PTHR15002:SF0">
    <property type="entry name" value="RIBOSOMAL BIOGENESIS PROTEIN LAS1L"/>
    <property type="match status" value="1"/>
</dbReference>
<evidence type="ECO:0000256" key="1">
    <source>
        <dbReference type="SAM" id="MobiDB-lite"/>
    </source>
</evidence>
<evidence type="ECO:0000313" key="2">
    <source>
        <dbReference type="EMBL" id="ETS76695.1"/>
    </source>
</evidence>
<dbReference type="EMBL" id="KI912117">
    <property type="protein sequence ID" value="ETS76695.1"/>
    <property type="molecule type" value="Genomic_DNA"/>
</dbReference>
<keyword evidence="3" id="KW-1185">Reference proteome</keyword>
<dbReference type="InterPro" id="IPR007174">
    <property type="entry name" value="Las1"/>
</dbReference>
<protein>
    <recommendedName>
        <fullName evidence="4">Pre-rRNA-processing protein las1</fullName>
    </recommendedName>
</protein>